<dbReference type="GO" id="GO:0006310">
    <property type="term" value="P:DNA recombination"/>
    <property type="evidence" value="ECO:0007669"/>
    <property type="project" value="UniProtKB-KW"/>
</dbReference>
<sequence>MSDNTLVALPLSPLSTQPSDVRDLPESERDALIISATQVDGQWVILSSYANDIWQLDGFTNNAPANKKRLDFSTIPLAFRAVMKAILYRYLRRGRSGMGRPKGAGIRDVFDNATRFISYLETLQLDHLGAATPAVCATYITACKEHRQTKPFKGKPLSQGGLYGRFKAVEALYELSQYSDDRIPQHPWPETSAKVLAGLTGSGAHQMGGKTPLIPDDVFCTLFERAYQKVEQGQQLLDLRDSLDALTAQQKGKPSRTVNDAQNRLLISLGWEGGLRALNIALTDLRTACYITLASTSGCRNHELTNVQSGAHHRTLDDEGTVYHWMRARSDKTDAGVHDWMIPEAAVRVLRLMERWAAPYQAMITAETVQRRRVNPRDPQIAEAQKHRHALFLGAALGGNQARTLSNFTLNGYLKAFAKACGLSWNLTSHQFRRKFANYAAHSRFGDLRYLKEHFAHWSLDMTLGYAMDDSWGQHFDLELFDDIQAELEDIKLRVVDSWLGNTRLGGGYGRTLKQWQREPQNLLIFKDRASMLKSIAESTAIRSNGHAWCTADNDGCVGNTLDRTRCGNNCNNAVIGPGHATIYRRLYDDLKELLHCPDIGESGRQRVERDLNRCRDVLVQLGMPPETLIA</sequence>
<dbReference type="InterPro" id="IPR011010">
    <property type="entry name" value="DNA_brk_join_enz"/>
</dbReference>
<protein>
    <submittedName>
        <fullName evidence="4">Tyrosine-type recombinase/integrase</fullName>
    </submittedName>
</protein>
<dbReference type="PROSITE" id="PS51898">
    <property type="entry name" value="TYR_RECOMBINASE"/>
    <property type="match status" value="1"/>
</dbReference>
<accession>A0A7Y7Y2K6</accession>
<evidence type="ECO:0000256" key="2">
    <source>
        <dbReference type="SAM" id="MobiDB-lite"/>
    </source>
</evidence>
<evidence type="ECO:0000256" key="1">
    <source>
        <dbReference type="ARBA" id="ARBA00023172"/>
    </source>
</evidence>
<dbReference type="EMBL" id="JACAQE010000008">
    <property type="protein sequence ID" value="NWC16621.1"/>
    <property type="molecule type" value="Genomic_DNA"/>
</dbReference>
<dbReference type="RefSeq" id="WP_017124318.1">
    <property type="nucleotide sequence ID" value="NZ_JACAQE010000008.1"/>
</dbReference>
<dbReference type="SUPFAM" id="SSF56349">
    <property type="entry name" value="DNA breaking-rejoining enzymes"/>
    <property type="match status" value="1"/>
</dbReference>
<feature type="domain" description="Tyr recombinase" evidence="3">
    <location>
        <begin position="264"/>
        <end position="481"/>
    </location>
</feature>
<dbReference type="GO" id="GO:0003677">
    <property type="term" value="F:DNA binding"/>
    <property type="evidence" value="ECO:0007669"/>
    <property type="project" value="InterPro"/>
</dbReference>
<gene>
    <name evidence="4" type="ORF">HX845_23395</name>
</gene>
<reference evidence="4 5" key="1">
    <citation type="submission" date="2020-04" db="EMBL/GenBank/DDBJ databases">
        <title>Molecular characterization of pseudomonads from Agaricus bisporus reveal novel blotch 2 pathogens in Western Europe.</title>
        <authorList>
            <person name="Taparia T."/>
            <person name="Krijger M."/>
            <person name="Haynes E."/>
            <person name="Elpinstone J.G."/>
            <person name="Noble R."/>
            <person name="Van Der Wolf J."/>
        </authorList>
    </citation>
    <scope>NUCLEOTIDE SEQUENCE [LARGE SCALE GENOMIC DNA]</scope>
    <source>
        <strain evidence="4 5">IPO3738</strain>
    </source>
</reference>
<evidence type="ECO:0000259" key="3">
    <source>
        <dbReference type="PROSITE" id="PS51898"/>
    </source>
</evidence>
<dbReference type="InterPro" id="IPR002104">
    <property type="entry name" value="Integrase_catalytic"/>
</dbReference>
<dbReference type="GO" id="GO:0015074">
    <property type="term" value="P:DNA integration"/>
    <property type="evidence" value="ECO:0007669"/>
    <property type="project" value="InterPro"/>
</dbReference>
<proteinExistence type="predicted"/>
<evidence type="ECO:0000313" key="5">
    <source>
        <dbReference type="Proteomes" id="UP000517547"/>
    </source>
</evidence>
<dbReference type="Proteomes" id="UP000517547">
    <property type="component" value="Unassembled WGS sequence"/>
</dbReference>
<dbReference type="AlphaFoldDB" id="A0A7Y7Y2K6"/>
<feature type="region of interest" description="Disordered" evidence="2">
    <location>
        <begin position="1"/>
        <end position="23"/>
    </location>
</feature>
<dbReference type="Gene3D" id="1.10.443.10">
    <property type="entry name" value="Intergrase catalytic core"/>
    <property type="match status" value="1"/>
</dbReference>
<comment type="caution">
    <text evidence="4">The sequence shown here is derived from an EMBL/GenBank/DDBJ whole genome shotgun (WGS) entry which is preliminary data.</text>
</comment>
<name>A0A7Y7Y2K6_9PSED</name>
<keyword evidence="1" id="KW-0233">DNA recombination</keyword>
<evidence type="ECO:0000313" key="4">
    <source>
        <dbReference type="EMBL" id="NWC16621.1"/>
    </source>
</evidence>
<dbReference type="InterPro" id="IPR013762">
    <property type="entry name" value="Integrase-like_cat_sf"/>
</dbReference>
<organism evidence="4 5">
    <name type="scientific">Pseudomonas gingeri</name>
    <dbReference type="NCBI Taxonomy" id="117681"/>
    <lineage>
        <taxon>Bacteria</taxon>
        <taxon>Pseudomonadati</taxon>
        <taxon>Pseudomonadota</taxon>
        <taxon>Gammaproteobacteria</taxon>
        <taxon>Pseudomonadales</taxon>
        <taxon>Pseudomonadaceae</taxon>
        <taxon>Pseudomonas</taxon>
    </lineage>
</organism>